<proteinExistence type="predicted"/>
<dbReference type="Proteomes" id="UP000323506">
    <property type="component" value="Chromosome D13"/>
</dbReference>
<dbReference type="AlphaFoldDB" id="A0A5D1ZZN8"/>
<gene>
    <name evidence="1" type="ORF">ES288_D13G169800v1</name>
</gene>
<evidence type="ECO:0000313" key="1">
    <source>
        <dbReference type="EMBL" id="TYG37793.1"/>
    </source>
</evidence>
<organism evidence="1 2">
    <name type="scientific">Gossypium darwinii</name>
    <name type="common">Darwin's cotton</name>
    <name type="synonym">Gossypium barbadense var. darwinii</name>
    <dbReference type="NCBI Taxonomy" id="34276"/>
    <lineage>
        <taxon>Eukaryota</taxon>
        <taxon>Viridiplantae</taxon>
        <taxon>Streptophyta</taxon>
        <taxon>Embryophyta</taxon>
        <taxon>Tracheophyta</taxon>
        <taxon>Spermatophyta</taxon>
        <taxon>Magnoliopsida</taxon>
        <taxon>eudicotyledons</taxon>
        <taxon>Gunneridae</taxon>
        <taxon>Pentapetalae</taxon>
        <taxon>rosids</taxon>
        <taxon>malvids</taxon>
        <taxon>Malvales</taxon>
        <taxon>Malvaceae</taxon>
        <taxon>Malvoideae</taxon>
        <taxon>Gossypium</taxon>
    </lineage>
</organism>
<keyword evidence="2" id="KW-1185">Reference proteome</keyword>
<name>A0A5D1ZZN8_GOSDA</name>
<protein>
    <submittedName>
        <fullName evidence="1">Uncharacterized protein</fullName>
    </submittedName>
</protein>
<dbReference type="EMBL" id="CM017713">
    <property type="protein sequence ID" value="TYG37793.1"/>
    <property type="molecule type" value="Genomic_DNA"/>
</dbReference>
<accession>A0A5D1ZZN8</accession>
<sequence length="101" mass="11776">MPIAIFSSSTPILKRPNLESNFFLLCLHEAAKRSAKAAVSSILPSKLFGKKEDELTQLWQMKTVKCRMNMRVKGLLRKLPLWSQFQIRILLMKSYHSDRRK</sequence>
<reference evidence="1 2" key="1">
    <citation type="submission" date="2019-06" db="EMBL/GenBank/DDBJ databases">
        <title>WGS assembly of Gossypium darwinii.</title>
        <authorList>
            <person name="Chen Z.J."/>
            <person name="Sreedasyam A."/>
            <person name="Ando A."/>
            <person name="Song Q."/>
            <person name="De L."/>
            <person name="Hulse-Kemp A."/>
            <person name="Ding M."/>
            <person name="Ye W."/>
            <person name="Kirkbride R."/>
            <person name="Jenkins J."/>
            <person name="Plott C."/>
            <person name="Lovell J."/>
            <person name="Lin Y.-M."/>
            <person name="Vaughn R."/>
            <person name="Liu B."/>
            <person name="Li W."/>
            <person name="Simpson S."/>
            <person name="Scheffler B."/>
            <person name="Saski C."/>
            <person name="Grover C."/>
            <person name="Hu G."/>
            <person name="Conover J."/>
            <person name="Carlson J."/>
            <person name="Shu S."/>
            <person name="Boston L."/>
            <person name="Williams M."/>
            <person name="Peterson D."/>
            <person name="Mcgee K."/>
            <person name="Jones D."/>
            <person name="Wendel J."/>
            <person name="Stelly D."/>
            <person name="Grimwood J."/>
            <person name="Schmutz J."/>
        </authorList>
    </citation>
    <scope>NUCLEOTIDE SEQUENCE [LARGE SCALE GENOMIC DNA]</scope>
    <source>
        <strain evidence="1">1808015.09</strain>
    </source>
</reference>
<evidence type="ECO:0000313" key="2">
    <source>
        <dbReference type="Proteomes" id="UP000323506"/>
    </source>
</evidence>